<evidence type="ECO:0000259" key="6">
    <source>
        <dbReference type="Pfam" id="PF22429"/>
    </source>
</evidence>
<name>A0ABU7LYV3_9PROT</name>
<dbReference type="Gene3D" id="3.20.20.140">
    <property type="entry name" value="Metal-dependent hydrolases"/>
    <property type="match status" value="1"/>
</dbReference>
<dbReference type="InterPro" id="IPR032466">
    <property type="entry name" value="Metal_Hydrolase"/>
</dbReference>
<feature type="domain" description="Amidohydrolase-related" evidence="5">
    <location>
        <begin position="46"/>
        <end position="424"/>
    </location>
</feature>
<dbReference type="NCBIfam" id="TIGR02022">
    <property type="entry name" value="hutF"/>
    <property type="match status" value="1"/>
</dbReference>
<dbReference type="InterPro" id="IPR010252">
    <property type="entry name" value="HutF"/>
</dbReference>
<dbReference type="InterPro" id="IPR055156">
    <property type="entry name" value="HutF-like_N"/>
</dbReference>
<feature type="domain" description="Formimidoylglutamate deiminase N-terminal" evidence="6">
    <location>
        <begin position="4"/>
        <end position="35"/>
    </location>
</feature>
<dbReference type="CDD" id="cd01313">
    <property type="entry name" value="Met_dep_hydrolase_E"/>
    <property type="match status" value="1"/>
</dbReference>
<evidence type="ECO:0000259" key="5">
    <source>
        <dbReference type="Pfam" id="PF01979"/>
    </source>
</evidence>
<dbReference type="InterPro" id="IPR006680">
    <property type="entry name" value="Amidohydro-rel"/>
</dbReference>
<dbReference type="SUPFAM" id="SSF51338">
    <property type="entry name" value="Composite domain of metallo-dependent hydrolases"/>
    <property type="match status" value="1"/>
</dbReference>
<dbReference type="InterPro" id="IPR051607">
    <property type="entry name" value="Metallo-dep_hydrolases"/>
</dbReference>
<reference evidence="7 8" key="1">
    <citation type="submission" date="2024-01" db="EMBL/GenBank/DDBJ databases">
        <title>Hyphobacterium bacterium isolated from marine sediment.</title>
        <authorList>
            <person name="Zhao S."/>
        </authorList>
    </citation>
    <scope>NUCLEOTIDE SEQUENCE [LARGE SCALE GENOMIC DNA]</scope>
    <source>
        <strain evidence="7 8">Y60-23</strain>
    </source>
</reference>
<keyword evidence="3 7" id="KW-0378">Hydrolase</keyword>
<dbReference type="RefSeq" id="WP_330196285.1">
    <property type="nucleotide sequence ID" value="NZ_JAZDRO010000003.1"/>
</dbReference>
<protein>
    <submittedName>
        <fullName evidence="7">Formimidoylglutamate deiminase</fullName>
        <ecNumber evidence="7">3.5.3.13</ecNumber>
    </submittedName>
</protein>
<keyword evidence="8" id="KW-1185">Reference proteome</keyword>
<dbReference type="PANTHER" id="PTHR11271">
    <property type="entry name" value="GUANINE DEAMINASE"/>
    <property type="match status" value="1"/>
</dbReference>
<sequence>MRKLLAEIALTPDGWQRDVLVGIGADGRIASVVPETQDHDAECVDILLPALCNLHSHAFQRAMAGLTQRRGTGDDDFWSWREAMYGFVRALTPEDVEAIAAQLHVELLESGFAAIAEFHYLHHDLDGAVHTDPAEMSGRVAAAAATSGIGLTHLPVLYAHSDFGGKPPGEGQKRFLNDPDGFLRLRECARAHLTRDDDGLGVAFHSLRAVTPDQMTAVLAGASDGPVHIHIAEQVREVEACLDWSGQSPVDWLLSHVDVDERWCLVHATHMTAEETARLARSGAVAGLCPTTEADLGDGIFPGHTYREAGGRWGVGTDSHIRADAVGELCLLEWSQRLGERRRNVMAEPGQSTGRHLYDSALSGGAQALGRASGGIKTGLWADLVALDTQHPLLSGQSGDAILDAWIFSGGRACVSDVWSAGRHVVRDGRHIRRDEIARGYRGAMTRLMA</sequence>
<evidence type="ECO:0000256" key="4">
    <source>
        <dbReference type="ARBA" id="ARBA00022833"/>
    </source>
</evidence>
<gene>
    <name evidence="7" type="ORF">V0U35_08585</name>
</gene>
<dbReference type="EMBL" id="JAZDRO010000003">
    <property type="protein sequence ID" value="MEE2566734.1"/>
    <property type="molecule type" value="Genomic_DNA"/>
</dbReference>
<dbReference type="Gene3D" id="2.30.40.10">
    <property type="entry name" value="Urease, subunit C, domain 1"/>
    <property type="match status" value="1"/>
</dbReference>
<dbReference type="Proteomes" id="UP001310692">
    <property type="component" value="Unassembled WGS sequence"/>
</dbReference>
<dbReference type="EC" id="3.5.3.13" evidence="7"/>
<keyword evidence="4" id="KW-0862">Zinc</keyword>
<evidence type="ECO:0000313" key="7">
    <source>
        <dbReference type="EMBL" id="MEE2566734.1"/>
    </source>
</evidence>
<accession>A0ABU7LYV3</accession>
<evidence type="ECO:0000256" key="3">
    <source>
        <dbReference type="ARBA" id="ARBA00022801"/>
    </source>
</evidence>
<evidence type="ECO:0000256" key="1">
    <source>
        <dbReference type="ARBA" id="ARBA00001947"/>
    </source>
</evidence>
<dbReference type="Pfam" id="PF22429">
    <property type="entry name" value="HutF_N"/>
    <property type="match status" value="1"/>
</dbReference>
<dbReference type="Pfam" id="PF01979">
    <property type="entry name" value="Amidohydro_1"/>
    <property type="match status" value="1"/>
</dbReference>
<proteinExistence type="predicted"/>
<dbReference type="PANTHER" id="PTHR11271:SF48">
    <property type="entry name" value="AMIDOHYDROLASE-RELATED DOMAIN-CONTAINING PROTEIN"/>
    <property type="match status" value="1"/>
</dbReference>
<dbReference type="GO" id="GO:0050416">
    <property type="term" value="F:formimidoylglutamate deiminase activity"/>
    <property type="evidence" value="ECO:0007669"/>
    <property type="project" value="UniProtKB-EC"/>
</dbReference>
<evidence type="ECO:0000256" key="2">
    <source>
        <dbReference type="ARBA" id="ARBA00022723"/>
    </source>
</evidence>
<dbReference type="InterPro" id="IPR011059">
    <property type="entry name" value="Metal-dep_hydrolase_composite"/>
</dbReference>
<comment type="cofactor">
    <cofactor evidence="1">
        <name>Zn(2+)</name>
        <dbReference type="ChEBI" id="CHEBI:29105"/>
    </cofactor>
</comment>
<dbReference type="NCBIfam" id="NF006681">
    <property type="entry name" value="PRK09229.1-2"/>
    <property type="match status" value="1"/>
</dbReference>
<dbReference type="NCBIfam" id="NF006684">
    <property type="entry name" value="PRK09229.1-5"/>
    <property type="match status" value="1"/>
</dbReference>
<dbReference type="SUPFAM" id="SSF51556">
    <property type="entry name" value="Metallo-dependent hydrolases"/>
    <property type="match status" value="1"/>
</dbReference>
<organism evidence="7 8">
    <name type="scientific">Hyphobacterium marinum</name>
    <dbReference type="NCBI Taxonomy" id="3116574"/>
    <lineage>
        <taxon>Bacteria</taxon>
        <taxon>Pseudomonadati</taxon>
        <taxon>Pseudomonadota</taxon>
        <taxon>Alphaproteobacteria</taxon>
        <taxon>Maricaulales</taxon>
        <taxon>Maricaulaceae</taxon>
        <taxon>Hyphobacterium</taxon>
    </lineage>
</organism>
<comment type="caution">
    <text evidence="7">The sequence shown here is derived from an EMBL/GenBank/DDBJ whole genome shotgun (WGS) entry which is preliminary data.</text>
</comment>
<keyword evidence="2" id="KW-0479">Metal-binding</keyword>
<evidence type="ECO:0000313" key="8">
    <source>
        <dbReference type="Proteomes" id="UP001310692"/>
    </source>
</evidence>